<dbReference type="Gene3D" id="1.20.1640.10">
    <property type="entry name" value="Multidrug efflux transporter AcrB transmembrane domain"/>
    <property type="match status" value="2"/>
</dbReference>
<accession>A0A172YDJ6</accession>
<feature type="transmembrane region" description="Helical" evidence="1">
    <location>
        <begin position="682"/>
        <end position="703"/>
    </location>
</feature>
<dbReference type="GO" id="GO:0005886">
    <property type="term" value="C:plasma membrane"/>
    <property type="evidence" value="ECO:0007669"/>
    <property type="project" value="TreeGrafter"/>
</dbReference>
<proteinExistence type="predicted"/>
<keyword evidence="3" id="KW-1185">Reference proteome</keyword>
<name>A0A172YDJ6_9GAMM</name>
<dbReference type="AlphaFoldDB" id="A0A172YDJ6"/>
<protein>
    <recommendedName>
        <fullName evidence="4">Membrane transport protein MMPL domain-containing protein</fullName>
    </recommendedName>
</protein>
<dbReference type="InterPro" id="IPR050545">
    <property type="entry name" value="Mycobact_MmpL"/>
</dbReference>
<dbReference type="Proteomes" id="UP000077875">
    <property type="component" value="Chromosome"/>
</dbReference>
<feature type="transmembrane region" description="Helical" evidence="1">
    <location>
        <begin position="710"/>
        <end position="731"/>
    </location>
</feature>
<feature type="transmembrane region" description="Helical" evidence="1">
    <location>
        <begin position="272"/>
        <end position="293"/>
    </location>
</feature>
<keyword evidence="1" id="KW-0812">Transmembrane</keyword>
<dbReference type="RefSeq" id="WP_064122012.1">
    <property type="nucleotide sequence ID" value="NZ_CP015243.1"/>
</dbReference>
<evidence type="ECO:0000313" key="2">
    <source>
        <dbReference type="EMBL" id="ANF57055.1"/>
    </source>
</evidence>
<feature type="transmembrane region" description="Helical" evidence="1">
    <location>
        <begin position="329"/>
        <end position="351"/>
    </location>
</feature>
<dbReference type="PROSITE" id="PS51257">
    <property type="entry name" value="PROKAR_LIPOPROTEIN"/>
    <property type="match status" value="1"/>
</dbReference>
<dbReference type="EMBL" id="CP015243">
    <property type="protein sequence ID" value="ANF57055.1"/>
    <property type="molecule type" value="Genomic_DNA"/>
</dbReference>
<sequence>MNTRMLRVGAWLWALLLLLACALGADAFLRQGARFDTDITALLPQSGESALVQHANRQLGEAFNDHFLLLVEAPELAEVSRALVDTLEQSDAVSGVQWRRDDFIQGDPLVLLGPSRYRLLDPELATRIESGDTEELREEARGQLLIPFGLDHHPLRDPFGLLDRHIARIAPQGVGSDDGRLEITDGERRLGLVIGQLAGAPYAQSTQDGLESALASFSAAHPQARLVRSGMVFHAAAGAAQARTETGLIGTIELVSLIALLLLVFRSLKTLATLLLPLAMAILFAFSLTAWGFGRINLMTLAFGTSLIGIAVDYAIHLQCLRAAQGKRFVLGDVAPGLTLGLVCSLLAYAAQVLTPLPGLRQMAVFVMLGLAAAWATTLLWLPLLPAPPAHGVERAAQLCWRLQARLRGRLPPLLLACAAALLTLLALLYSSSNDSLRLLNTSPAALLDDEREVQRLLERDAGTRYLLVEAPSVEAWLERVESITPTLQALVDAQHLGDFDSLATRVPSHARQDRDLALVRTLYTTELDALYRDTGLPESLVPRALESLDDPPYLELDTWLESPLGTADRRLWLGSSENQAPRVAGMIPLEGAFDAQARAGVEALAASQPGLTFVDRVEEISAALGRLRVEIGTWVSLAFAAILSLMALRYRASAWRVVAPPLGAVLLVLGVYAAFGLSLNLFHLLALLLVLGLGMDAGIFTAEHPRSAHVWLAVTLSALANLLAFGLLAFSAVPVLHAIGLTALLGLLGVWLLVPLVQRRDPPPLDFRT</sequence>
<gene>
    <name evidence="2" type="ORF">A5892_05890</name>
</gene>
<keyword evidence="1" id="KW-1133">Transmembrane helix</keyword>
<feature type="transmembrane region" description="Helical" evidence="1">
    <location>
        <begin position="247"/>
        <end position="265"/>
    </location>
</feature>
<feature type="transmembrane region" description="Helical" evidence="1">
    <location>
        <begin position="411"/>
        <end position="430"/>
    </location>
</feature>
<dbReference type="KEGG" id="haa:A5892_05890"/>
<feature type="transmembrane region" description="Helical" evidence="1">
    <location>
        <begin position="737"/>
        <end position="758"/>
    </location>
</feature>
<reference evidence="2 3" key="1">
    <citation type="submission" date="2016-04" db="EMBL/GenBank/DDBJ databases">
        <title>Complete Genome Sequence of Halotalea alkalilenta IHB B 13600.</title>
        <authorList>
            <person name="Swarnkar M.K."/>
            <person name="Sharma A."/>
            <person name="Kaushal K."/>
            <person name="Soni R."/>
            <person name="Rana S."/>
            <person name="Singh A.K."/>
            <person name="Gulati A."/>
        </authorList>
    </citation>
    <scope>NUCLEOTIDE SEQUENCE [LARGE SCALE GENOMIC DNA]</scope>
    <source>
        <strain evidence="2 3">IHB B 13600</strain>
    </source>
</reference>
<evidence type="ECO:0000313" key="3">
    <source>
        <dbReference type="Proteomes" id="UP000077875"/>
    </source>
</evidence>
<feature type="transmembrane region" description="Helical" evidence="1">
    <location>
        <begin position="299"/>
        <end position="317"/>
    </location>
</feature>
<dbReference type="SUPFAM" id="SSF82866">
    <property type="entry name" value="Multidrug efflux transporter AcrB transmembrane domain"/>
    <property type="match status" value="2"/>
</dbReference>
<keyword evidence="1" id="KW-0472">Membrane</keyword>
<feature type="transmembrane region" description="Helical" evidence="1">
    <location>
        <begin position="632"/>
        <end position="651"/>
    </location>
</feature>
<dbReference type="PANTHER" id="PTHR33406">
    <property type="entry name" value="MEMBRANE PROTEIN MJ1562-RELATED"/>
    <property type="match status" value="1"/>
</dbReference>
<evidence type="ECO:0008006" key="4">
    <source>
        <dbReference type="Google" id="ProtNLM"/>
    </source>
</evidence>
<organism evidence="2 3">
    <name type="scientific">Halotalea alkalilenta</name>
    <dbReference type="NCBI Taxonomy" id="376489"/>
    <lineage>
        <taxon>Bacteria</taxon>
        <taxon>Pseudomonadati</taxon>
        <taxon>Pseudomonadota</taxon>
        <taxon>Gammaproteobacteria</taxon>
        <taxon>Oceanospirillales</taxon>
        <taxon>Halomonadaceae</taxon>
        <taxon>Halotalea</taxon>
    </lineage>
</organism>
<dbReference type="PANTHER" id="PTHR33406:SF13">
    <property type="entry name" value="MEMBRANE PROTEIN YDFJ"/>
    <property type="match status" value="1"/>
</dbReference>
<feature type="transmembrane region" description="Helical" evidence="1">
    <location>
        <begin position="658"/>
        <end position="676"/>
    </location>
</feature>
<evidence type="ECO:0000256" key="1">
    <source>
        <dbReference type="SAM" id="Phobius"/>
    </source>
</evidence>
<feature type="transmembrane region" description="Helical" evidence="1">
    <location>
        <begin position="363"/>
        <end position="385"/>
    </location>
</feature>
<dbReference type="STRING" id="376489.A5892_05890"/>